<dbReference type="AlphaFoldDB" id="M2QLN6"/>
<feature type="non-terminal residue" evidence="1">
    <location>
        <position position="1"/>
    </location>
</feature>
<dbReference type="OrthoDB" id="3257543at2759"/>
<evidence type="ECO:0000313" key="2">
    <source>
        <dbReference type="Proteomes" id="UP000016930"/>
    </source>
</evidence>
<protein>
    <submittedName>
        <fullName evidence="1">Uncharacterized protein</fullName>
    </submittedName>
</protein>
<accession>M2QLN6</accession>
<dbReference type="EMBL" id="KB445807">
    <property type="protein sequence ID" value="EMD33065.1"/>
    <property type="molecule type" value="Genomic_DNA"/>
</dbReference>
<gene>
    <name evidence="1" type="ORF">CERSUDRAFT_57431</name>
</gene>
<reference evidence="1 2" key="1">
    <citation type="journal article" date="2012" name="Proc. Natl. Acad. Sci. U.S.A.">
        <title>Comparative genomics of Ceriporiopsis subvermispora and Phanerochaete chrysosporium provide insight into selective ligninolysis.</title>
        <authorList>
            <person name="Fernandez-Fueyo E."/>
            <person name="Ruiz-Duenas F.J."/>
            <person name="Ferreira P."/>
            <person name="Floudas D."/>
            <person name="Hibbett D.S."/>
            <person name="Canessa P."/>
            <person name="Larrondo L.F."/>
            <person name="James T.Y."/>
            <person name="Seelenfreund D."/>
            <person name="Lobos S."/>
            <person name="Polanco R."/>
            <person name="Tello M."/>
            <person name="Honda Y."/>
            <person name="Watanabe T."/>
            <person name="Watanabe T."/>
            <person name="Ryu J.S."/>
            <person name="Kubicek C.P."/>
            <person name="Schmoll M."/>
            <person name="Gaskell J."/>
            <person name="Hammel K.E."/>
            <person name="St John F.J."/>
            <person name="Vanden Wymelenberg A."/>
            <person name="Sabat G."/>
            <person name="Splinter BonDurant S."/>
            <person name="Syed K."/>
            <person name="Yadav J.S."/>
            <person name="Doddapaneni H."/>
            <person name="Subramanian V."/>
            <person name="Lavin J.L."/>
            <person name="Oguiza J.A."/>
            <person name="Perez G."/>
            <person name="Pisabarro A.G."/>
            <person name="Ramirez L."/>
            <person name="Santoyo F."/>
            <person name="Master E."/>
            <person name="Coutinho P.M."/>
            <person name="Henrissat B."/>
            <person name="Lombard V."/>
            <person name="Magnuson J.K."/>
            <person name="Kuees U."/>
            <person name="Hori C."/>
            <person name="Igarashi K."/>
            <person name="Samejima M."/>
            <person name="Held B.W."/>
            <person name="Barry K.W."/>
            <person name="LaButti K.M."/>
            <person name="Lapidus A."/>
            <person name="Lindquist E.A."/>
            <person name="Lucas S.M."/>
            <person name="Riley R."/>
            <person name="Salamov A.A."/>
            <person name="Hoffmeister D."/>
            <person name="Schwenk D."/>
            <person name="Hadar Y."/>
            <person name="Yarden O."/>
            <person name="de Vries R.P."/>
            <person name="Wiebenga A."/>
            <person name="Stenlid J."/>
            <person name="Eastwood D."/>
            <person name="Grigoriev I.V."/>
            <person name="Berka R.M."/>
            <person name="Blanchette R.A."/>
            <person name="Kersten P."/>
            <person name="Martinez A.T."/>
            <person name="Vicuna R."/>
            <person name="Cullen D."/>
        </authorList>
    </citation>
    <scope>NUCLEOTIDE SEQUENCE [LARGE SCALE GENOMIC DNA]</scope>
    <source>
        <strain evidence="1 2">B</strain>
    </source>
</reference>
<name>M2QLN6_CERS8</name>
<proteinExistence type="predicted"/>
<evidence type="ECO:0000313" key="1">
    <source>
        <dbReference type="EMBL" id="EMD33065.1"/>
    </source>
</evidence>
<dbReference type="HOGENOM" id="CLU_208177_0_0_1"/>
<sequence length="63" mass="7159">NAYHDLLSIRKQEGQTLEALMNRVKKGMKLCKDLRPGNFTLDNLDNKPASMSMIRKSSLLLVI</sequence>
<organism evidence="1 2">
    <name type="scientific">Ceriporiopsis subvermispora (strain B)</name>
    <name type="common">White-rot fungus</name>
    <name type="synonym">Gelatoporia subvermispora</name>
    <dbReference type="NCBI Taxonomy" id="914234"/>
    <lineage>
        <taxon>Eukaryota</taxon>
        <taxon>Fungi</taxon>
        <taxon>Dikarya</taxon>
        <taxon>Basidiomycota</taxon>
        <taxon>Agaricomycotina</taxon>
        <taxon>Agaricomycetes</taxon>
        <taxon>Polyporales</taxon>
        <taxon>Gelatoporiaceae</taxon>
        <taxon>Gelatoporia</taxon>
    </lineage>
</organism>
<keyword evidence="2" id="KW-1185">Reference proteome</keyword>
<dbReference type="Proteomes" id="UP000016930">
    <property type="component" value="Unassembled WGS sequence"/>
</dbReference>